<reference evidence="2" key="1">
    <citation type="submission" date="2016-10" db="EMBL/GenBank/DDBJ databases">
        <authorList>
            <person name="Varghese N."/>
            <person name="Submissions S."/>
        </authorList>
    </citation>
    <scope>NUCLEOTIDE SEQUENCE [LARGE SCALE GENOMIC DNA]</scope>
    <source>
        <strain evidence="2">DSM 24767</strain>
    </source>
</reference>
<sequence length="100" mass="11186">MSDREDDPEEHLKRVREHLQLAVDGADRTIKSQLESITAGVFEEQDGRLTQSEPGPKDDRIVEIAEKLDGLAEEASGETADHVSTARNHCIQYVEESERA</sequence>
<keyword evidence="2" id="KW-1185">Reference proteome</keyword>
<dbReference type="Pfam" id="PF24430">
    <property type="entry name" value="DUF7553"/>
    <property type="match status" value="1"/>
</dbReference>
<dbReference type="AlphaFoldDB" id="A0A1H1AEB8"/>
<dbReference type="InterPro" id="IPR055975">
    <property type="entry name" value="DUF7553"/>
</dbReference>
<gene>
    <name evidence="1" type="ORF">SAMN04489842_0664</name>
</gene>
<evidence type="ECO:0000313" key="2">
    <source>
        <dbReference type="Proteomes" id="UP000198848"/>
    </source>
</evidence>
<dbReference type="Proteomes" id="UP000198848">
    <property type="component" value="Unassembled WGS sequence"/>
</dbReference>
<accession>A0A1H1AEB8</accession>
<dbReference type="STRING" id="1095778.SAMN04489842_0664"/>
<dbReference type="EMBL" id="FNLC01000001">
    <property type="protein sequence ID" value="SDQ38004.1"/>
    <property type="molecule type" value="Genomic_DNA"/>
</dbReference>
<protein>
    <submittedName>
        <fullName evidence="1">Uncharacterized protein</fullName>
    </submittedName>
</protein>
<name>A0A1H1AEB8_NATTX</name>
<organism evidence="1 2">
    <name type="scientific">Natronobacterium texcoconense</name>
    <dbReference type="NCBI Taxonomy" id="1095778"/>
    <lineage>
        <taxon>Archaea</taxon>
        <taxon>Methanobacteriati</taxon>
        <taxon>Methanobacteriota</taxon>
        <taxon>Stenosarchaea group</taxon>
        <taxon>Halobacteria</taxon>
        <taxon>Halobacteriales</taxon>
        <taxon>Natrialbaceae</taxon>
        <taxon>Natronobacterium</taxon>
    </lineage>
</organism>
<proteinExistence type="predicted"/>
<dbReference type="RefSeq" id="WP_244510177.1">
    <property type="nucleotide sequence ID" value="NZ_FNLC01000001.1"/>
</dbReference>
<evidence type="ECO:0000313" key="1">
    <source>
        <dbReference type="EMBL" id="SDQ38004.1"/>
    </source>
</evidence>